<reference evidence="4" key="1">
    <citation type="submission" date="2016-10" db="EMBL/GenBank/DDBJ databases">
        <authorList>
            <person name="Varghese N."/>
            <person name="Submissions S."/>
        </authorList>
    </citation>
    <scope>NUCLEOTIDE SEQUENCE [LARGE SCALE GENOMIC DNA]</scope>
    <source>
        <strain evidence="4">CGMCC 1.8946</strain>
    </source>
</reference>
<evidence type="ECO:0000259" key="2">
    <source>
        <dbReference type="Pfam" id="PF00535"/>
    </source>
</evidence>
<evidence type="ECO:0000313" key="3">
    <source>
        <dbReference type="EMBL" id="SCW79684.1"/>
    </source>
</evidence>
<dbReference type="Pfam" id="PF13432">
    <property type="entry name" value="TPR_16"/>
    <property type="match status" value="1"/>
</dbReference>
<dbReference type="RefSeq" id="WP_090675834.1">
    <property type="nucleotide sequence ID" value="NZ_FMTT01000049.1"/>
</dbReference>
<dbReference type="Gene3D" id="3.90.550.10">
    <property type="entry name" value="Spore Coat Polysaccharide Biosynthesis Protein SpsA, Chain A"/>
    <property type="match status" value="1"/>
</dbReference>
<dbReference type="SMART" id="SM00028">
    <property type="entry name" value="TPR"/>
    <property type="match status" value="3"/>
</dbReference>
<keyword evidence="3" id="KW-0808">Transferase</keyword>
<accession>A0A1G4TE57</accession>
<keyword evidence="4" id="KW-1185">Reference proteome</keyword>
<dbReference type="Pfam" id="PF00535">
    <property type="entry name" value="Glycos_transf_2"/>
    <property type="match status" value="1"/>
</dbReference>
<dbReference type="PANTHER" id="PTHR43630">
    <property type="entry name" value="POLY-BETA-1,6-N-ACETYL-D-GLUCOSAMINE SYNTHASE"/>
    <property type="match status" value="1"/>
</dbReference>
<dbReference type="OrthoDB" id="9815923at2"/>
<feature type="domain" description="Glycosyltransferase 2-like" evidence="2">
    <location>
        <begin position="102"/>
        <end position="191"/>
    </location>
</feature>
<name>A0A1G4TE57_9BACL</name>
<feature type="repeat" description="TPR" evidence="1">
    <location>
        <begin position="343"/>
        <end position="376"/>
    </location>
</feature>
<evidence type="ECO:0000313" key="4">
    <source>
        <dbReference type="Proteomes" id="UP000198601"/>
    </source>
</evidence>
<dbReference type="Pfam" id="PF13428">
    <property type="entry name" value="TPR_14"/>
    <property type="match status" value="1"/>
</dbReference>
<organism evidence="3 4">
    <name type="scientific">Paenibacillus tianmuensis</name>
    <dbReference type="NCBI Taxonomy" id="624147"/>
    <lineage>
        <taxon>Bacteria</taxon>
        <taxon>Bacillati</taxon>
        <taxon>Bacillota</taxon>
        <taxon>Bacilli</taxon>
        <taxon>Bacillales</taxon>
        <taxon>Paenibacillaceae</taxon>
        <taxon>Paenibacillus</taxon>
    </lineage>
</organism>
<proteinExistence type="predicted"/>
<dbReference type="GO" id="GO:0016740">
    <property type="term" value="F:transferase activity"/>
    <property type="evidence" value="ECO:0007669"/>
    <property type="project" value="UniProtKB-KW"/>
</dbReference>
<dbReference type="InterPro" id="IPR019734">
    <property type="entry name" value="TPR_rpt"/>
</dbReference>
<dbReference type="EMBL" id="FMTT01000049">
    <property type="protein sequence ID" value="SCW79684.1"/>
    <property type="molecule type" value="Genomic_DNA"/>
</dbReference>
<dbReference type="InterPro" id="IPR011990">
    <property type="entry name" value="TPR-like_helical_dom_sf"/>
</dbReference>
<dbReference type="InterPro" id="IPR029044">
    <property type="entry name" value="Nucleotide-diphossugar_trans"/>
</dbReference>
<dbReference type="SUPFAM" id="SSF53448">
    <property type="entry name" value="Nucleotide-diphospho-sugar transferases"/>
    <property type="match status" value="1"/>
</dbReference>
<dbReference type="CDD" id="cd02511">
    <property type="entry name" value="Beta4Glucosyltransferase"/>
    <property type="match status" value="1"/>
</dbReference>
<sequence>MHPRHEMITHFLKQQRYREAEAHAVEHVRLFPIDGQGWVLLGEALLHQQNGKMARLMFERAHLLDPEATWMPSAYRELEKTPVGVVRQDIVDLLQTKPVSVSAAIIVKNEERCIKRCLDSIIGVFDEIVVVDSGSTDQTLSILTNYPTVKVRQTVWNDSFSQLRNEALAHVTSDWVFWLDADEWLHPDDQENIRTAAALYSGLGHIIPVLHVGLINQVNDTEVCDYSVPRLFPARRGLYYSGRIHEQIATQEEGIFTSNVLHKPAKIRVFHDGYEAFVKEDKDKFNRNIHLLRLMTKEEPENSGWWYFLGRETMSLGDYDSALDYLRKSEEYARANPKFGRMPEVYMLMTRILASRNKWEQAEECCRKALKLHPDFPDARYALAEIQMRKARLLLQEAEGHIGAAVEGFGTYRGTVTADRDILAWKADVLKADLLVHSGKIAEAGFLLKKVVQSHPKITVLSNKLAFFDLQRRLLDQYNQQR</sequence>
<protein>
    <submittedName>
        <fullName evidence="3">Glycosyltransferase involved in cell wall bisynthesis</fullName>
    </submittedName>
</protein>
<dbReference type="AlphaFoldDB" id="A0A1G4TE57"/>
<gene>
    <name evidence="3" type="ORF">SAMN04487970_104938</name>
</gene>
<dbReference type="SUPFAM" id="SSF48452">
    <property type="entry name" value="TPR-like"/>
    <property type="match status" value="2"/>
</dbReference>
<dbReference type="PROSITE" id="PS50005">
    <property type="entry name" value="TPR"/>
    <property type="match status" value="1"/>
</dbReference>
<evidence type="ECO:0000256" key="1">
    <source>
        <dbReference type="PROSITE-ProRule" id="PRU00339"/>
    </source>
</evidence>
<dbReference type="Pfam" id="PF13181">
    <property type="entry name" value="TPR_8"/>
    <property type="match status" value="1"/>
</dbReference>
<keyword evidence="1" id="KW-0802">TPR repeat</keyword>
<dbReference type="InterPro" id="IPR001173">
    <property type="entry name" value="Glyco_trans_2-like"/>
</dbReference>
<dbReference type="Gene3D" id="1.25.40.10">
    <property type="entry name" value="Tetratricopeptide repeat domain"/>
    <property type="match status" value="2"/>
</dbReference>
<dbReference type="STRING" id="624147.SAMN04487970_104938"/>
<dbReference type="PANTHER" id="PTHR43630:SF2">
    <property type="entry name" value="GLYCOSYLTRANSFERASE"/>
    <property type="match status" value="1"/>
</dbReference>
<dbReference type="Proteomes" id="UP000198601">
    <property type="component" value="Unassembled WGS sequence"/>
</dbReference>